<keyword evidence="2" id="KW-1185">Reference proteome</keyword>
<evidence type="ECO:0000313" key="1">
    <source>
        <dbReference type="EMBL" id="VEL25220.1"/>
    </source>
</evidence>
<sequence length="84" mass="8959">MDTSTTDSRISATATCVCDVGAEPAGPDFCREMASNNQEETVASVSFVNDACCSDSEIQISSSSAENVLKCSIRPVALNRMLYR</sequence>
<evidence type="ECO:0000313" key="2">
    <source>
        <dbReference type="Proteomes" id="UP000784294"/>
    </source>
</evidence>
<gene>
    <name evidence="1" type="ORF">PXEA_LOCUS18660</name>
</gene>
<dbReference type="AlphaFoldDB" id="A0A3S5ABZ7"/>
<reference evidence="1" key="1">
    <citation type="submission" date="2018-11" db="EMBL/GenBank/DDBJ databases">
        <authorList>
            <consortium name="Pathogen Informatics"/>
        </authorList>
    </citation>
    <scope>NUCLEOTIDE SEQUENCE</scope>
</reference>
<accession>A0A3S5ABZ7</accession>
<protein>
    <submittedName>
        <fullName evidence="1">Uncharacterized protein</fullName>
    </submittedName>
</protein>
<name>A0A3S5ABZ7_9PLAT</name>
<dbReference type="EMBL" id="CAAALY010072417">
    <property type="protein sequence ID" value="VEL25220.1"/>
    <property type="molecule type" value="Genomic_DNA"/>
</dbReference>
<dbReference type="Proteomes" id="UP000784294">
    <property type="component" value="Unassembled WGS sequence"/>
</dbReference>
<comment type="caution">
    <text evidence="1">The sequence shown here is derived from an EMBL/GenBank/DDBJ whole genome shotgun (WGS) entry which is preliminary data.</text>
</comment>
<organism evidence="1 2">
    <name type="scientific">Protopolystoma xenopodis</name>
    <dbReference type="NCBI Taxonomy" id="117903"/>
    <lineage>
        <taxon>Eukaryota</taxon>
        <taxon>Metazoa</taxon>
        <taxon>Spiralia</taxon>
        <taxon>Lophotrochozoa</taxon>
        <taxon>Platyhelminthes</taxon>
        <taxon>Monogenea</taxon>
        <taxon>Polyopisthocotylea</taxon>
        <taxon>Polystomatidea</taxon>
        <taxon>Polystomatidae</taxon>
        <taxon>Protopolystoma</taxon>
    </lineage>
</organism>
<proteinExistence type="predicted"/>